<evidence type="ECO:0000256" key="3">
    <source>
        <dbReference type="ARBA" id="ARBA00022806"/>
    </source>
</evidence>
<protein>
    <recommendedName>
        <fullName evidence="5">DNA2/NAM7 helicase-like C-terminal domain-containing protein</fullName>
    </recommendedName>
</protein>
<comment type="caution">
    <text evidence="6">The sequence shown here is derived from an EMBL/GenBank/DDBJ whole genome shotgun (WGS) entry which is preliminary data.</text>
</comment>
<keyword evidence="2" id="KW-0378">Hydrolase</keyword>
<organism evidence="6 7">
    <name type="scientific">Micromonospora qiuiae</name>
    <dbReference type="NCBI Taxonomy" id="502268"/>
    <lineage>
        <taxon>Bacteria</taxon>
        <taxon>Bacillati</taxon>
        <taxon>Actinomycetota</taxon>
        <taxon>Actinomycetes</taxon>
        <taxon>Micromonosporales</taxon>
        <taxon>Micromonosporaceae</taxon>
        <taxon>Micromonospora</taxon>
    </lineage>
</organism>
<evidence type="ECO:0000256" key="2">
    <source>
        <dbReference type="ARBA" id="ARBA00022801"/>
    </source>
</evidence>
<keyword evidence="7" id="KW-1185">Reference proteome</keyword>
<gene>
    <name evidence="6" type="ORF">Vqi01_56890</name>
</gene>
<feature type="domain" description="DNA2/NAM7 helicase-like C-terminal" evidence="5">
    <location>
        <begin position="11"/>
        <end position="166"/>
    </location>
</feature>
<evidence type="ECO:0000313" key="7">
    <source>
        <dbReference type="Proteomes" id="UP000653076"/>
    </source>
</evidence>
<accession>A0ABQ4JIV0</accession>
<dbReference type="EMBL" id="BOPC01000118">
    <property type="protein sequence ID" value="GIJ30527.1"/>
    <property type="molecule type" value="Genomic_DNA"/>
</dbReference>
<evidence type="ECO:0000256" key="4">
    <source>
        <dbReference type="ARBA" id="ARBA00022840"/>
    </source>
</evidence>
<keyword evidence="4" id="KW-0067">ATP-binding</keyword>
<evidence type="ECO:0000313" key="6">
    <source>
        <dbReference type="EMBL" id="GIJ30527.1"/>
    </source>
</evidence>
<dbReference type="Proteomes" id="UP000653076">
    <property type="component" value="Unassembled WGS sequence"/>
</dbReference>
<reference evidence="6 7" key="1">
    <citation type="submission" date="2021-01" db="EMBL/GenBank/DDBJ databases">
        <title>Whole genome shotgun sequence of Verrucosispora qiuiae NBRC 106684.</title>
        <authorList>
            <person name="Komaki H."/>
            <person name="Tamura T."/>
        </authorList>
    </citation>
    <scope>NUCLEOTIDE SEQUENCE [LARGE SCALE GENOMIC DNA]</scope>
    <source>
        <strain evidence="6 7">NBRC 106684</strain>
    </source>
</reference>
<sequence>MTSTTGATPTSSTYNREVYQGRLTVLTDPARFAAPADPAVRWRDVVGTFNYGPSGSGRNDVEIAAVVAEVAQLRATYPDASIGVVTPLAAQQHGLTSALHAAGLSENLTCATIHKFQGSERDIMVVSPVGAHGIGDRTRNWLVHQTNLWNVAITRACSHLVVVGDRSWWSGQRSLLTALALGSEPTMAMPEAGPGPADHLHLAETGLAVQRDVVVSGQTADLVVRNARQKLAVIVDDPAGNPDGRRLRKVLARLDIAAHHAAIHRVPAWRCLAEPEQVAAELSARLRQLSETHR</sequence>
<dbReference type="InterPro" id="IPR041679">
    <property type="entry name" value="DNA2/NAM7-like_C"/>
</dbReference>
<evidence type="ECO:0000259" key="5">
    <source>
        <dbReference type="Pfam" id="PF13087"/>
    </source>
</evidence>
<keyword evidence="1" id="KW-0547">Nucleotide-binding</keyword>
<dbReference type="CDD" id="cd18808">
    <property type="entry name" value="SF1_C_Upf1"/>
    <property type="match status" value="1"/>
</dbReference>
<keyword evidence="3" id="KW-0347">Helicase</keyword>
<name>A0ABQ4JIV0_9ACTN</name>
<dbReference type="InterPro" id="IPR050534">
    <property type="entry name" value="Coronavir_polyprotein_1ab"/>
</dbReference>
<dbReference type="InterPro" id="IPR027417">
    <property type="entry name" value="P-loop_NTPase"/>
</dbReference>
<dbReference type="InterPro" id="IPR047187">
    <property type="entry name" value="SF1_C_Upf1"/>
</dbReference>
<evidence type="ECO:0000256" key="1">
    <source>
        <dbReference type="ARBA" id="ARBA00022741"/>
    </source>
</evidence>
<dbReference type="Gene3D" id="3.40.50.300">
    <property type="entry name" value="P-loop containing nucleotide triphosphate hydrolases"/>
    <property type="match status" value="1"/>
</dbReference>
<dbReference type="Pfam" id="PF13087">
    <property type="entry name" value="AAA_12"/>
    <property type="match status" value="1"/>
</dbReference>
<dbReference type="PANTHER" id="PTHR43788:SF8">
    <property type="entry name" value="DNA-BINDING PROTEIN SMUBP-2"/>
    <property type="match status" value="1"/>
</dbReference>
<dbReference type="PANTHER" id="PTHR43788">
    <property type="entry name" value="DNA2/NAM7 HELICASE FAMILY MEMBER"/>
    <property type="match status" value="1"/>
</dbReference>
<proteinExistence type="predicted"/>
<dbReference type="SUPFAM" id="SSF52540">
    <property type="entry name" value="P-loop containing nucleoside triphosphate hydrolases"/>
    <property type="match status" value="1"/>
</dbReference>